<protein>
    <submittedName>
        <fullName evidence="1">Uncharacterized protein</fullName>
    </submittedName>
</protein>
<comment type="caution">
    <text evidence="1">The sequence shown here is derived from an EMBL/GenBank/DDBJ whole genome shotgun (WGS) entry which is preliminary data.</text>
</comment>
<keyword evidence="2" id="KW-1185">Reference proteome</keyword>
<evidence type="ECO:0000313" key="2">
    <source>
        <dbReference type="Proteomes" id="UP001303046"/>
    </source>
</evidence>
<accession>A0ABR1CDD1</accession>
<dbReference type="EMBL" id="JAVFWL010000002">
    <property type="protein sequence ID" value="KAK6736094.1"/>
    <property type="molecule type" value="Genomic_DNA"/>
</dbReference>
<proteinExistence type="predicted"/>
<dbReference type="Proteomes" id="UP001303046">
    <property type="component" value="Unassembled WGS sequence"/>
</dbReference>
<name>A0ABR1CDD1_NECAM</name>
<evidence type="ECO:0000313" key="1">
    <source>
        <dbReference type="EMBL" id="KAK6736094.1"/>
    </source>
</evidence>
<sequence>MLSCNPELLDASGGSDNGMTRREQCLWLTNAGNSVYIWDGSSDLNEMFKSCDKNTNMTPGYCASCLQYGAPQRYSTTSTPSNATKPRISDKWMLYRELIA</sequence>
<gene>
    <name evidence="1" type="primary">Necator_chrII.g6817</name>
    <name evidence="1" type="ORF">RB195_019024</name>
</gene>
<reference evidence="1 2" key="1">
    <citation type="submission" date="2023-08" db="EMBL/GenBank/DDBJ databases">
        <title>A Necator americanus chromosomal reference genome.</title>
        <authorList>
            <person name="Ilik V."/>
            <person name="Petrzelkova K.J."/>
            <person name="Pardy F."/>
            <person name="Fuh T."/>
            <person name="Niatou-Singa F.S."/>
            <person name="Gouil Q."/>
            <person name="Baker L."/>
            <person name="Ritchie M.E."/>
            <person name="Jex A.R."/>
            <person name="Gazzola D."/>
            <person name="Li H."/>
            <person name="Toshio Fujiwara R."/>
            <person name="Zhan B."/>
            <person name="Aroian R.V."/>
            <person name="Pafco B."/>
            <person name="Schwarz E.M."/>
        </authorList>
    </citation>
    <scope>NUCLEOTIDE SEQUENCE [LARGE SCALE GENOMIC DNA]</scope>
    <source>
        <strain evidence="1 2">Aroian</strain>
        <tissue evidence="1">Whole animal</tissue>
    </source>
</reference>
<organism evidence="1 2">
    <name type="scientific">Necator americanus</name>
    <name type="common">Human hookworm</name>
    <dbReference type="NCBI Taxonomy" id="51031"/>
    <lineage>
        <taxon>Eukaryota</taxon>
        <taxon>Metazoa</taxon>
        <taxon>Ecdysozoa</taxon>
        <taxon>Nematoda</taxon>
        <taxon>Chromadorea</taxon>
        <taxon>Rhabditida</taxon>
        <taxon>Rhabditina</taxon>
        <taxon>Rhabditomorpha</taxon>
        <taxon>Strongyloidea</taxon>
        <taxon>Ancylostomatidae</taxon>
        <taxon>Bunostominae</taxon>
        <taxon>Necator</taxon>
    </lineage>
</organism>